<accession>A0A1X6MQZ3</accession>
<feature type="transmembrane region" description="Helical" evidence="1">
    <location>
        <begin position="61"/>
        <end position="85"/>
    </location>
</feature>
<reference evidence="2 3" key="1">
    <citation type="submission" date="2017-04" db="EMBL/GenBank/DDBJ databases">
        <title>Genome Sequence of the Model Brown-Rot Fungus Postia placenta SB12.</title>
        <authorList>
            <consortium name="DOE Joint Genome Institute"/>
            <person name="Gaskell J."/>
            <person name="Kersten P."/>
            <person name="Larrondo L.F."/>
            <person name="Canessa P."/>
            <person name="Martinez D."/>
            <person name="Hibbett D."/>
            <person name="Schmoll M."/>
            <person name="Kubicek C.P."/>
            <person name="Martinez A.T."/>
            <person name="Yadav J."/>
            <person name="Master E."/>
            <person name="Magnuson J.K."/>
            <person name="James T."/>
            <person name="Yaver D."/>
            <person name="Berka R."/>
            <person name="Labutti K."/>
            <person name="Lipzen A."/>
            <person name="Aerts A."/>
            <person name="Barry K."/>
            <person name="Henrissat B."/>
            <person name="Blanchette R."/>
            <person name="Grigoriev I."/>
            <person name="Cullen D."/>
        </authorList>
    </citation>
    <scope>NUCLEOTIDE SEQUENCE [LARGE SCALE GENOMIC DNA]</scope>
    <source>
        <strain evidence="2 3">MAD-698-R-SB12</strain>
    </source>
</reference>
<organism evidence="2 3">
    <name type="scientific">Postia placenta MAD-698-R-SB12</name>
    <dbReference type="NCBI Taxonomy" id="670580"/>
    <lineage>
        <taxon>Eukaryota</taxon>
        <taxon>Fungi</taxon>
        <taxon>Dikarya</taxon>
        <taxon>Basidiomycota</taxon>
        <taxon>Agaricomycotina</taxon>
        <taxon>Agaricomycetes</taxon>
        <taxon>Polyporales</taxon>
        <taxon>Adustoporiaceae</taxon>
        <taxon>Rhodonia</taxon>
    </lineage>
</organism>
<name>A0A1X6MQZ3_9APHY</name>
<dbReference type="Proteomes" id="UP000194127">
    <property type="component" value="Unassembled WGS sequence"/>
</dbReference>
<feature type="transmembrane region" description="Helical" evidence="1">
    <location>
        <begin position="91"/>
        <end position="113"/>
    </location>
</feature>
<keyword evidence="1" id="KW-0472">Membrane</keyword>
<evidence type="ECO:0000313" key="2">
    <source>
        <dbReference type="EMBL" id="OSX58602.1"/>
    </source>
</evidence>
<evidence type="ECO:0000256" key="1">
    <source>
        <dbReference type="SAM" id="Phobius"/>
    </source>
</evidence>
<dbReference type="GeneID" id="36328387"/>
<dbReference type="EMBL" id="KZ110604">
    <property type="protein sequence ID" value="OSX58602.1"/>
    <property type="molecule type" value="Genomic_DNA"/>
</dbReference>
<feature type="transmembrane region" description="Helical" evidence="1">
    <location>
        <begin position="125"/>
        <end position="144"/>
    </location>
</feature>
<proteinExistence type="predicted"/>
<sequence length="396" mass="44279">MSALSDAEYLRQIYLQNVASVACLSRRTDRPPWNAAVYTYELVITIEQQVRFLARRRFSAIAVLYTSMHLSTMIFLLAWLVGWVFRDCHSVFIGNLLVLLVNAVLRLVFGVISGFRVYAINGQKLLLPLFIAVLYVPDIVEWTASRQTYTKDPVIGCVINYSLSKGVENICKADCITTILISRMFLNLSNIHYPPMGLTTTTATQHLADTMHFGSSEWHTNVFSADAASSSDVVHDGEIDMTGYILEPRGTTSGGTSYEILDQLEHEYLHISLEKQQGTRYAARNDIGTIYNTFRDQTLALARRLTSVRPLRPTEVSAYLSRVMSPTDAYEITLGSNESPVSRLPKLAEDGSNWVLFKAQFKATVSSKGLLRFLEGRDKIPIEPTAPGVDSDADEK</sequence>
<dbReference type="RefSeq" id="XP_024335396.1">
    <property type="nucleotide sequence ID" value="XM_024483438.1"/>
</dbReference>
<dbReference type="AlphaFoldDB" id="A0A1X6MQZ3"/>
<evidence type="ECO:0000313" key="3">
    <source>
        <dbReference type="Proteomes" id="UP000194127"/>
    </source>
</evidence>
<keyword evidence="1" id="KW-0812">Transmembrane</keyword>
<feature type="non-terminal residue" evidence="2">
    <location>
        <position position="396"/>
    </location>
</feature>
<gene>
    <name evidence="2" type="ORF">POSPLADRAFT_1114509</name>
</gene>
<dbReference type="OrthoDB" id="2745134at2759"/>
<protein>
    <submittedName>
        <fullName evidence="2">Uncharacterized protein</fullName>
    </submittedName>
</protein>
<keyword evidence="3" id="KW-1185">Reference proteome</keyword>
<keyword evidence="1" id="KW-1133">Transmembrane helix</keyword>